<dbReference type="SMART" id="SM00862">
    <property type="entry name" value="Trans_reg_C"/>
    <property type="match status" value="1"/>
</dbReference>
<keyword evidence="1 3" id="KW-0238">DNA-binding</keyword>
<dbReference type="Gene3D" id="6.10.250.690">
    <property type="match status" value="1"/>
</dbReference>
<sequence>MRILVVDDEPSIIDALRPVLQSLGHDVVEAANGKQALEAIAASHIDLVLLDLGLPDADGIELIPTIKRTAKAALIVISARHLEKDKVRALDEGADDYVDKPFSLGELLARIRVAGRRLAEQSGGAVVKYVSDDLVLDIAKREVILMDEPIRLSPKEFALFELLARNSGQIVTQRQMMIAGWSTPTVDGQYLRSYIAMLREKLEEDPSDPELILTEPGVGYRLNAELTPSS</sequence>
<keyword evidence="7" id="KW-1185">Reference proteome</keyword>
<keyword evidence="2" id="KW-0597">Phosphoprotein</keyword>
<evidence type="ECO:0000256" key="2">
    <source>
        <dbReference type="PROSITE-ProRule" id="PRU00169"/>
    </source>
</evidence>
<dbReference type="Pfam" id="PF00072">
    <property type="entry name" value="Response_reg"/>
    <property type="match status" value="1"/>
</dbReference>
<dbReference type="InterPro" id="IPR039420">
    <property type="entry name" value="WalR-like"/>
</dbReference>
<dbReference type="PANTHER" id="PTHR48111:SF50">
    <property type="entry name" value="KDP OPERON TRANSCRIPTIONAL REGULATORY PROTEIN KDPE"/>
    <property type="match status" value="1"/>
</dbReference>
<evidence type="ECO:0000256" key="3">
    <source>
        <dbReference type="PROSITE-ProRule" id="PRU01091"/>
    </source>
</evidence>
<accession>A0ABY8FS01</accession>
<dbReference type="Pfam" id="PF00486">
    <property type="entry name" value="Trans_reg_C"/>
    <property type="match status" value="1"/>
</dbReference>
<dbReference type="InterPro" id="IPR001867">
    <property type="entry name" value="OmpR/PhoB-type_DNA-bd"/>
</dbReference>
<evidence type="ECO:0000313" key="6">
    <source>
        <dbReference type="EMBL" id="WFL77799.1"/>
    </source>
</evidence>
<feature type="DNA-binding region" description="OmpR/PhoB-type" evidence="3">
    <location>
        <begin position="125"/>
        <end position="224"/>
    </location>
</feature>
<gene>
    <name evidence="6" type="ORF">P7228_01640</name>
</gene>
<feature type="domain" description="OmpR/PhoB-type" evidence="5">
    <location>
        <begin position="125"/>
        <end position="224"/>
    </location>
</feature>
<dbReference type="InterPro" id="IPR011006">
    <property type="entry name" value="CheY-like_superfamily"/>
</dbReference>
<organism evidence="6 7">
    <name type="scientific">Altererythrobacter arenosus</name>
    <dbReference type="NCBI Taxonomy" id="3032592"/>
    <lineage>
        <taxon>Bacteria</taxon>
        <taxon>Pseudomonadati</taxon>
        <taxon>Pseudomonadota</taxon>
        <taxon>Alphaproteobacteria</taxon>
        <taxon>Sphingomonadales</taxon>
        <taxon>Erythrobacteraceae</taxon>
        <taxon>Altererythrobacter</taxon>
    </lineage>
</organism>
<proteinExistence type="predicted"/>
<name>A0ABY8FS01_9SPHN</name>
<dbReference type="PROSITE" id="PS51755">
    <property type="entry name" value="OMPR_PHOB"/>
    <property type="match status" value="1"/>
</dbReference>
<dbReference type="InterPro" id="IPR036388">
    <property type="entry name" value="WH-like_DNA-bd_sf"/>
</dbReference>
<feature type="modified residue" description="4-aspartylphosphate" evidence="2">
    <location>
        <position position="51"/>
    </location>
</feature>
<dbReference type="CDD" id="cd00383">
    <property type="entry name" value="trans_reg_C"/>
    <property type="match status" value="1"/>
</dbReference>
<reference evidence="6 7" key="1">
    <citation type="submission" date="2023-03" db="EMBL/GenBank/DDBJ databases">
        <title>Altererythrobacter sp. CAU 1644 isolated from sand.</title>
        <authorList>
            <person name="Kim W."/>
        </authorList>
    </citation>
    <scope>NUCLEOTIDE SEQUENCE [LARGE SCALE GENOMIC DNA]</scope>
    <source>
        <strain evidence="6 7">CAU 1644</strain>
    </source>
</reference>
<dbReference type="SUPFAM" id="SSF52172">
    <property type="entry name" value="CheY-like"/>
    <property type="match status" value="1"/>
</dbReference>
<dbReference type="EMBL" id="CP121106">
    <property type="protein sequence ID" value="WFL77799.1"/>
    <property type="molecule type" value="Genomic_DNA"/>
</dbReference>
<dbReference type="Proteomes" id="UP001215827">
    <property type="component" value="Chromosome"/>
</dbReference>
<feature type="domain" description="Response regulatory" evidence="4">
    <location>
        <begin position="2"/>
        <end position="115"/>
    </location>
</feature>
<dbReference type="Gene3D" id="3.40.50.2300">
    <property type="match status" value="1"/>
</dbReference>
<evidence type="ECO:0000259" key="4">
    <source>
        <dbReference type="PROSITE" id="PS50110"/>
    </source>
</evidence>
<dbReference type="PROSITE" id="PS50110">
    <property type="entry name" value="RESPONSE_REGULATORY"/>
    <property type="match status" value="1"/>
</dbReference>
<evidence type="ECO:0000256" key="1">
    <source>
        <dbReference type="ARBA" id="ARBA00023125"/>
    </source>
</evidence>
<dbReference type="InterPro" id="IPR001789">
    <property type="entry name" value="Sig_transdc_resp-reg_receiver"/>
</dbReference>
<dbReference type="Gene3D" id="1.10.10.10">
    <property type="entry name" value="Winged helix-like DNA-binding domain superfamily/Winged helix DNA-binding domain"/>
    <property type="match status" value="1"/>
</dbReference>
<protein>
    <submittedName>
        <fullName evidence="6">Response regulator transcription factor</fullName>
    </submittedName>
</protein>
<dbReference type="PANTHER" id="PTHR48111">
    <property type="entry name" value="REGULATOR OF RPOS"/>
    <property type="match status" value="1"/>
</dbReference>
<evidence type="ECO:0000259" key="5">
    <source>
        <dbReference type="PROSITE" id="PS51755"/>
    </source>
</evidence>
<dbReference type="RefSeq" id="WP_278016491.1">
    <property type="nucleotide sequence ID" value="NZ_CP121106.1"/>
</dbReference>
<dbReference type="SMART" id="SM00448">
    <property type="entry name" value="REC"/>
    <property type="match status" value="1"/>
</dbReference>
<evidence type="ECO:0000313" key="7">
    <source>
        <dbReference type="Proteomes" id="UP001215827"/>
    </source>
</evidence>